<comment type="caution">
    <text evidence="1">The sequence shown here is derived from an EMBL/GenBank/DDBJ whole genome shotgun (WGS) entry which is preliminary data.</text>
</comment>
<evidence type="ECO:0008006" key="3">
    <source>
        <dbReference type="Google" id="ProtNLM"/>
    </source>
</evidence>
<dbReference type="SUPFAM" id="SSF52047">
    <property type="entry name" value="RNI-like"/>
    <property type="match status" value="1"/>
</dbReference>
<dbReference type="EMBL" id="JANAWD010000149">
    <property type="protein sequence ID" value="KAJ3485549.1"/>
    <property type="molecule type" value="Genomic_DNA"/>
</dbReference>
<organism evidence="1 2">
    <name type="scientific">Meripilus lineatus</name>
    <dbReference type="NCBI Taxonomy" id="2056292"/>
    <lineage>
        <taxon>Eukaryota</taxon>
        <taxon>Fungi</taxon>
        <taxon>Dikarya</taxon>
        <taxon>Basidiomycota</taxon>
        <taxon>Agaricomycotina</taxon>
        <taxon>Agaricomycetes</taxon>
        <taxon>Polyporales</taxon>
        <taxon>Meripilaceae</taxon>
        <taxon>Meripilus</taxon>
    </lineage>
</organism>
<sequence>MRIPPEILSQISLEYVDAVAQVGGSPYPPWQSLQSQLNPWIWIAHICHHWRHIALRTPRVWARFTAVSPFFIQEMLARSKAVPLSINLICPLYSKQNSLMQVLESFSRIQEIEFQLAPFVYQGLESSFPLEAPLLRRITFRNFKGNYPFLPPILDTCKLPNLTTLTIYHYNIDWTETLFSPSLTHLVVETLEQHDGTLEQLLTALEKMTKLRHLELRFDFGYSPLYPLNDRQIALPYLGHLQLQMSAKPCGYLLSRLEYPPDTLVTLQLYPLVDARRVDELASIVHAKLSRFNFPPILSAAFWVQVGSDRLALNDGTHFAFWTENISADTTIQAGEGILPLLRIHTGPNAVGGKMFTWIGKFAPLAHIKSFIVCGGPAMATEKSTISTSSWRVVLRDMQNVDTLVLNSQGLLRPCMTSIEDDPVPSIPFGGRHNLGKLTHLHIHNTTFRSGLADKLLALLRRRHGANLGLQLLKIGTCQCIDESHIDKFSDFVDEIDWDEHIEFDSPIPEDGWFSGFESPDAYDNDDFNYTGWGEY</sequence>
<accession>A0AAD5V437</accession>
<proteinExistence type="predicted"/>
<dbReference type="AlphaFoldDB" id="A0AAD5V437"/>
<name>A0AAD5V437_9APHY</name>
<evidence type="ECO:0000313" key="2">
    <source>
        <dbReference type="Proteomes" id="UP001212997"/>
    </source>
</evidence>
<gene>
    <name evidence="1" type="ORF">NLI96_g4874</name>
</gene>
<keyword evidence="2" id="KW-1185">Reference proteome</keyword>
<dbReference type="Proteomes" id="UP001212997">
    <property type="component" value="Unassembled WGS sequence"/>
</dbReference>
<evidence type="ECO:0000313" key="1">
    <source>
        <dbReference type="EMBL" id="KAJ3485549.1"/>
    </source>
</evidence>
<protein>
    <recommendedName>
        <fullName evidence="3">F-box domain-containing protein</fullName>
    </recommendedName>
</protein>
<reference evidence="1" key="1">
    <citation type="submission" date="2022-07" db="EMBL/GenBank/DDBJ databases">
        <title>Genome Sequence of Physisporinus lineatus.</title>
        <authorList>
            <person name="Buettner E."/>
        </authorList>
    </citation>
    <scope>NUCLEOTIDE SEQUENCE</scope>
    <source>
        <strain evidence="1">VT162</strain>
    </source>
</reference>